<dbReference type="Gene3D" id="3.40.395.10">
    <property type="entry name" value="Adenoviral Proteinase, Chain A"/>
    <property type="match status" value="1"/>
</dbReference>
<keyword evidence="5" id="KW-1185">Reference proteome</keyword>
<reference evidence="4" key="3">
    <citation type="submission" date="2015-04" db="UniProtKB">
        <authorList>
            <consortium name="EnsemblPlants"/>
        </authorList>
    </citation>
    <scope>IDENTIFICATION</scope>
    <source>
        <strain evidence="4">cv. Jemalong A17</strain>
    </source>
</reference>
<name>A0A072UB88_MEDTR</name>
<dbReference type="EnsemblPlants" id="KEH26716">
    <property type="protein sequence ID" value="KEH26716"/>
    <property type="gene ID" value="MTR_6g471840"/>
</dbReference>
<dbReference type="EMBL" id="CM001222">
    <property type="protein sequence ID" value="KEH26716.1"/>
    <property type="molecule type" value="Genomic_DNA"/>
</dbReference>
<evidence type="ECO:0000313" key="4">
    <source>
        <dbReference type="EnsemblPlants" id="KEH26716"/>
    </source>
</evidence>
<keyword evidence="1" id="KW-0175">Coiled coil</keyword>
<protein>
    <submittedName>
        <fullName evidence="3">Ulp1 protease family, carboxy-terminal domain protein</fullName>
    </submittedName>
</protein>
<evidence type="ECO:0000313" key="5">
    <source>
        <dbReference type="Proteomes" id="UP000002051"/>
    </source>
</evidence>
<evidence type="ECO:0000256" key="2">
    <source>
        <dbReference type="SAM" id="MobiDB-lite"/>
    </source>
</evidence>
<reference evidence="3 5" key="1">
    <citation type="journal article" date="2011" name="Nature">
        <title>The Medicago genome provides insight into the evolution of rhizobial symbioses.</title>
        <authorList>
            <person name="Young N.D."/>
            <person name="Debelle F."/>
            <person name="Oldroyd G.E."/>
            <person name="Geurts R."/>
            <person name="Cannon S.B."/>
            <person name="Udvardi M.K."/>
            <person name="Benedito V.A."/>
            <person name="Mayer K.F."/>
            <person name="Gouzy J."/>
            <person name="Schoof H."/>
            <person name="Van de Peer Y."/>
            <person name="Proost S."/>
            <person name="Cook D.R."/>
            <person name="Meyers B.C."/>
            <person name="Spannagl M."/>
            <person name="Cheung F."/>
            <person name="De Mita S."/>
            <person name="Krishnakumar V."/>
            <person name="Gundlach H."/>
            <person name="Zhou S."/>
            <person name="Mudge J."/>
            <person name="Bharti A.K."/>
            <person name="Murray J.D."/>
            <person name="Naoumkina M.A."/>
            <person name="Rosen B."/>
            <person name="Silverstein K.A."/>
            <person name="Tang H."/>
            <person name="Rombauts S."/>
            <person name="Zhao P.X."/>
            <person name="Zhou P."/>
            <person name="Barbe V."/>
            <person name="Bardou P."/>
            <person name="Bechner M."/>
            <person name="Bellec A."/>
            <person name="Berger A."/>
            <person name="Berges H."/>
            <person name="Bidwell S."/>
            <person name="Bisseling T."/>
            <person name="Choisne N."/>
            <person name="Couloux A."/>
            <person name="Denny R."/>
            <person name="Deshpande S."/>
            <person name="Dai X."/>
            <person name="Doyle J.J."/>
            <person name="Dudez A.M."/>
            <person name="Farmer A.D."/>
            <person name="Fouteau S."/>
            <person name="Franken C."/>
            <person name="Gibelin C."/>
            <person name="Gish J."/>
            <person name="Goldstein S."/>
            <person name="Gonzalez A.J."/>
            <person name="Green P.J."/>
            <person name="Hallab A."/>
            <person name="Hartog M."/>
            <person name="Hua A."/>
            <person name="Humphray S.J."/>
            <person name="Jeong D.H."/>
            <person name="Jing Y."/>
            <person name="Jocker A."/>
            <person name="Kenton S.M."/>
            <person name="Kim D.J."/>
            <person name="Klee K."/>
            <person name="Lai H."/>
            <person name="Lang C."/>
            <person name="Lin S."/>
            <person name="Macmil S.L."/>
            <person name="Magdelenat G."/>
            <person name="Matthews L."/>
            <person name="McCorrison J."/>
            <person name="Monaghan E.L."/>
            <person name="Mun J.H."/>
            <person name="Najar F.Z."/>
            <person name="Nicholson C."/>
            <person name="Noirot C."/>
            <person name="O'Bleness M."/>
            <person name="Paule C.R."/>
            <person name="Poulain J."/>
            <person name="Prion F."/>
            <person name="Qin B."/>
            <person name="Qu C."/>
            <person name="Retzel E.F."/>
            <person name="Riddle C."/>
            <person name="Sallet E."/>
            <person name="Samain S."/>
            <person name="Samson N."/>
            <person name="Sanders I."/>
            <person name="Saurat O."/>
            <person name="Scarpelli C."/>
            <person name="Schiex T."/>
            <person name="Segurens B."/>
            <person name="Severin A.J."/>
            <person name="Sherrier D.J."/>
            <person name="Shi R."/>
            <person name="Sims S."/>
            <person name="Singer S.R."/>
            <person name="Sinharoy S."/>
            <person name="Sterck L."/>
            <person name="Viollet A."/>
            <person name="Wang B.B."/>
            <person name="Wang K."/>
            <person name="Wang M."/>
            <person name="Wang X."/>
            <person name="Warfsmann J."/>
            <person name="Weissenbach J."/>
            <person name="White D.D."/>
            <person name="White J.D."/>
            <person name="Wiley G.B."/>
            <person name="Wincker P."/>
            <person name="Xing Y."/>
            <person name="Yang L."/>
            <person name="Yao Z."/>
            <person name="Ying F."/>
            <person name="Zhai J."/>
            <person name="Zhou L."/>
            <person name="Zuber A."/>
            <person name="Denarie J."/>
            <person name="Dixon R.A."/>
            <person name="May G.D."/>
            <person name="Schwartz D.C."/>
            <person name="Rogers J."/>
            <person name="Quetier F."/>
            <person name="Town C.D."/>
            <person name="Roe B.A."/>
        </authorList>
    </citation>
    <scope>NUCLEOTIDE SEQUENCE [LARGE SCALE GENOMIC DNA]</scope>
    <source>
        <strain evidence="3">A17</strain>
        <strain evidence="4 5">cv. Jemalong A17</strain>
    </source>
</reference>
<evidence type="ECO:0000256" key="1">
    <source>
        <dbReference type="SAM" id="Coils"/>
    </source>
</evidence>
<dbReference type="AlphaFoldDB" id="A0A072UB88"/>
<feature type="compositionally biased region" description="Basic and acidic residues" evidence="2">
    <location>
        <begin position="182"/>
        <end position="200"/>
    </location>
</feature>
<dbReference type="HOGENOM" id="CLU_481801_0_0_1"/>
<evidence type="ECO:0000313" key="3">
    <source>
        <dbReference type="EMBL" id="KEH26716.1"/>
    </source>
</evidence>
<accession>A0A072UB88</accession>
<sequence length="566" mass="63478">MDLNAFDPNIFIDENERCAPNNSTKLCDMSFASNQPKDDSFNAVEGPLNKGSKIPNPVSNDISLADLMKAVENLSKRLDGMEVSNKKLIKDAIQELKNHVQTPNSINGDCTHKYTCTPSPDVEDKRKKGNKTTDWVKNMEKLKNCGTIDISDNEEDDSNGKKRKRESTSYVRADQMSKRQYINKDKQVEMDTSNMKDEVSPHSLGIKPFSSDYRRGVRGKESMTTSASGSMPRRLSFTSSPSPGEGSKGKSCASPYGNKKASPMTGTVKRSSPLGRVKSGAAIGRTAASRKTTALMVPKTTANMNLDQVELRICAYVFHDSIDEMDTIFKVGSNEYTRVDFHCMLPGMLISSEIILMMPLKVSWQQQNNVCQTLWCLPPSFSEDVARGNAIEDLHAYYGKDWLGHFERLRLIYVPIEDSRGHWSLMVISIDDSKIYQLDSHLTVDVREGRRKTIRDIGAALAKLIEIVYDGCMSFCALPDFQYWDIELATGIPNCGTSDNSALWVVEWMNMESSFTNNLMGVIDEDVSRMAVTMRLLTGNHNECNNDLIKNARDYWNMMTIRANKA</sequence>
<gene>
    <name evidence="3" type="ordered locus">MTR_6g471840</name>
</gene>
<dbReference type="GO" id="GO:0008233">
    <property type="term" value="F:peptidase activity"/>
    <property type="evidence" value="ECO:0007669"/>
    <property type="project" value="UniProtKB-KW"/>
</dbReference>
<reference evidence="3 5" key="2">
    <citation type="journal article" date="2014" name="BMC Genomics">
        <title>An improved genome release (version Mt4.0) for the model legume Medicago truncatula.</title>
        <authorList>
            <person name="Tang H."/>
            <person name="Krishnakumar V."/>
            <person name="Bidwell S."/>
            <person name="Rosen B."/>
            <person name="Chan A."/>
            <person name="Zhou S."/>
            <person name="Gentzbittel L."/>
            <person name="Childs K.L."/>
            <person name="Yandell M."/>
            <person name="Gundlach H."/>
            <person name="Mayer K.F."/>
            <person name="Schwartz D.C."/>
            <person name="Town C.D."/>
        </authorList>
    </citation>
    <scope>GENOME REANNOTATION</scope>
    <source>
        <strain evidence="3">A17</strain>
        <strain evidence="4 5">cv. Jemalong A17</strain>
    </source>
</reference>
<keyword evidence="3" id="KW-0378">Hydrolase</keyword>
<organism evidence="3 5">
    <name type="scientific">Medicago truncatula</name>
    <name type="common">Barrel medic</name>
    <name type="synonym">Medicago tribuloides</name>
    <dbReference type="NCBI Taxonomy" id="3880"/>
    <lineage>
        <taxon>Eukaryota</taxon>
        <taxon>Viridiplantae</taxon>
        <taxon>Streptophyta</taxon>
        <taxon>Embryophyta</taxon>
        <taxon>Tracheophyta</taxon>
        <taxon>Spermatophyta</taxon>
        <taxon>Magnoliopsida</taxon>
        <taxon>eudicotyledons</taxon>
        <taxon>Gunneridae</taxon>
        <taxon>Pentapetalae</taxon>
        <taxon>rosids</taxon>
        <taxon>fabids</taxon>
        <taxon>Fabales</taxon>
        <taxon>Fabaceae</taxon>
        <taxon>Papilionoideae</taxon>
        <taxon>50 kb inversion clade</taxon>
        <taxon>NPAAA clade</taxon>
        <taxon>Hologalegina</taxon>
        <taxon>IRL clade</taxon>
        <taxon>Trifolieae</taxon>
        <taxon>Medicago</taxon>
    </lineage>
</organism>
<feature type="compositionally biased region" description="Low complexity" evidence="2">
    <location>
        <begin position="239"/>
        <end position="251"/>
    </location>
</feature>
<dbReference type="SUPFAM" id="SSF54001">
    <property type="entry name" value="Cysteine proteinases"/>
    <property type="match status" value="1"/>
</dbReference>
<feature type="region of interest" description="Disordered" evidence="2">
    <location>
        <begin position="148"/>
        <end position="283"/>
    </location>
</feature>
<dbReference type="GO" id="GO:0006508">
    <property type="term" value="P:proteolysis"/>
    <property type="evidence" value="ECO:0007669"/>
    <property type="project" value="UniProtKB-KW"/>
</dbReference>
<feature type="coiled-coil region" evidence="1">
    <location>
        <begin position="64"/>
        <end position="91"/>
    </location>
</feature>
<feature type="compositionally biased region" description="Basic and acidic residues" evidence="2">
    <location>
        <begin position="212"/>
        <end position="221"/>
    </location>
</feature>
<dbReference type="InterPro" id="IPR038765">
    <property type="entry name" value="Papain-like_cys_pep_sf"/>
</dbReference>
<keyword evidence="3" id="KW-0645">Protease</keyword>
<proteinExistence type="predicted"/>
<dbReference type="Proteomes" id="UP000002051">
    <property type="component" value="Chromosome 6"/>
</dbReference>